<evidence type="ECO:0000259" key="9">
    <source>
        <dbReference type="Pfam" id="PF16916"/>
    </source>
</evidence>
<feature type="transmembrane region" description="Helical" evidence="7">
    <location>
        <begin position="17"/>
        <end position="35"/>
    </location>
</feature>
<gene>
    <name evidence="10" type="ORF">F8D48_03190</name>
</gene>
<dbReference type="GO" id="GO:0015341">
    <property type="term" value="F:zinc efflux antiporter activity"/>
    <property type="evidence" value="ECO:0007669"/>
    <property type="project" value="TreeGrafter"/>
</dbReference>
<comment type="subcellular location">
    <subcellularLocation>
        <location evidence="1">Membrane</location>
        <topology evidence="1">Multi-pass membrane protein</topology>
    </subcellularLocation>
</comment>
<keyword evidence="3" id="KW-0813">Transport</keyword>
<sequence length="312" mass="32686">MTAMTAKKAHGRQVERVLWIVLVLNLMVAAAKYFYGLASGSASMQADGIHSVFDSLGNVIGLIGISLAARPADDGHPYGHSKFETYGSLAIGVLLLLAAFEVGSGAVEKLVSQHYTAQVTPVSFVVMVGTLIVNLGVTFCERRAARRLKSEILAADAAHTLSDAFVSIGVIVGLGLVAVGFPMADPIMALLVTGAILVSAAGVFRTGLRTLSDHARIPAADIVAVAEAVPGIVEVHCVRTRGTEGEVYGDMHALVDPAMTVLAAHCLGDEIERRLQEAFPELKEMLVHIEPAGADESAAGEHRGAGEKPEAF</sequence>
<comment type="similarity">
    <text evidence="2">Belongs to the cation diffusion facilitator (CDF) transporter (TC 2.A.4) family.</text>
</comment>
<evidence type="ECO:0000256" key="3">
    <source>
        <dbReference type="ARBA" id="ARBA00022448"/>
    </source>
</evidence>
<organism evidence="10 11">
    <name type="scientific">Adlercreutzia muris</name>
    <dbReference type="NCBI Taxonomy" id="1796610"/>
    <lineage>
        <taxon>Bacteria</taxon>
        <taxon>Bacillati</taxon>
        <taxon>Actinomycetota</taxon>
        <taxon>Coriobacteriia</taxon>
        <taxon>Eggerthellales</taxon>
        <taxon>Eggerthellaceae</taxon>
        <taxon>Adlercreutzia</taxon>
    </lineage>
</organism>
<dbReference type="Proteomes" id="UP000479639">
    <property type="component" value="Unassembled WGS sequence"/>
</dbReference>
<dbReference type="NCBIfam" id="TIGR01297">
    <property type="entry name" value="CDF"/>
    <property type="match status" value="1"/>
</dbReference>
<evidence type="ECO:0000256" key="5">
    <source>
        <dbReference type="ARBA" id="ARBA00022989"/>
    </source>
</evidence>
<feature type="transmembrane region" description="Helical" evidence="7">
    <location>
        <begin position="187"/>
        <end position="208"/>
    </location>
</feature>
<dbReference type="GO" id="GO:0015086">
    <property type="term" value="F:cadmium ion transmembrane transporter activity"/>
    <property type="evidence" value="ECO:0007669"/>
    <property type="project" value="TreeGrafter"/>
</dbReference>
<evidence type="ECO:0000313" key="10">
    <source>
        <dbReference type="EMBL" id="KAB1650922.1"/>
    </source>
</evidence>
<dbReference type="Gene3D" id="1.20.1510.10">
    <property type="entry name" value="Cation efflux protein transmembrane domain"/>
    <property type="match status" value="1"/>
</dbReference>
<dbReference type="InterPro" id="IPR027470">
    <property type="entry name" value="Cation_efflux_CTD"/>
</dbReference>
<dbReference type="InterPro" id="IPR050291">
    <property type="entry name" value="CDF_Transporter"/>
</dbReference>
<evidence type="ECO:0000256" key="6">
    <source>
        <dbReference type="ARBA" id="ARBA00023136"/>
    </source>
</evidence>
<dbReference type="RefSeq" id="WP_151429931.1">
    <property type="nucleotide sequence ID" value="NZ_JANJZI010000013.1"/>
</dbReference>
<keyword evidence="5 7" id="KW-1133">Transmembrane helix</keyword>
<dbReference type="PANTHER" id="PTHR43840:SF15">
    <property type="entry name" value="MITOCHONDRIAL METAL TRANSPORTER 1-RELATED"/>
    <property type="match status" value="1"/>
</dbReference>
<dbReference type="SUPFAM" id="SSF160240">
    <property type="entry name" value="Cation efflux protein cytoplasmic domain-like"/>
    <property type="match status" value="1"/>
</dbReference>
<dbReference type="Pfam" id="PF01545">
    <property type="entry name" value="Cation_efflux"/>
    <property type="match status" value="1"/>
</dbReference>
<protein>
    <submittedName>
        <fullName evidence="10">Cation transporter</fullName>
    </submittedName>
</protein>
<dbReference type="GO" id="GO:0006882">
    <property type="term" value="P:intracellular zinc ion homeostasis"/>
    <property type="evidence" value="ECO:0007669"/>
    <property type="project" value="TreeGrafter"/>
</dbReference>
<dbReference type="EMBL" id="WAJS01000007">
    <property type="protein sequence ID" value="KAB1650922.1"/>
    <property type="molecule type" value="Genomic_DNA"/>
</dbReference>
<dbReference type="GO" id="GO:0005886">
    <property type="term" value="C:plasma membrane"/>
    <property type="evidence" value="ECO:0007669"/>
    <property type="project" value="TreeGrafter"/>
</dbReference>
<dbReference type="InterPro" id="IPR027469">
    <property type="entry name" value="Cation_efflux_TMD_sf"/>
</dbReference>
<evidence type="ECO:0000256" key="2">
    <source>
        <dbReference type="ARBA" id="ARBA00008114"/>
    </source>
</evidence>
<evidence type="ECO:0000313" key="11">
    <source>
        <dbReference type="Proteomes" id="UP000479639"/>
    </source>
</evidence>
<dbReference type="InterPro" id="IPR058533">
    <property type="entry name" value="Cation_efflux_TM"/>
</dbReference>
<accession>A0A7C8FZR8</accession>
<name>A0A7C8FZR8_9ACTN</name>
<feature type="transmembrane region" description="Helical" evidence="7">
    <location>
        <begin position="161"/>
        <end position="181"/>
    </location>
</feature>
<feature type="domain" description="Cation efflux protein transmembrane" evidence="8">
    <location>
        <begin position="18"/>
        <end position="211"/>
    </location>
</feature>
<reference evidence="10 11" key="1">
    <citation type="submission" date="2019-09" db="EMBL/GenBank/DDBJ databases">
        <title>Whole genome shotgun sequencing (WGS) of Ellagibacter isourolithinifaciens DSM 104140(T) and Adlercreutzia muris DSM 29508(T).</title>
        <authorList>
            <person name="Stoll D.A."/>
            <person name="Danylec N."/>
            <person name="Huch M."/>
        </authorList>
    </citation>
    <scope>NUCLEOTIDE SEQUENCE [LARGE SCALE GENOMIC DNA]</scope>
    <source>
        <strain evidence="10 11">DSM 29508</strain>
    </source>
</reference>
<keyword evidence="11" id="KW-1185">Reference proteome</keyword>
<evidence type="ECO:0000256" key="4">
    <source>
        <dbReference type="ARBA" id="ARBA00022692"/>
    </source>
</evidence>
<dbReference type="Gene3D" id="3.30.70.1350">
    <property type="entry name" value="Cation efflux protein, cytoplasmic domain"/>
    <property type="match status" value="1"/>
</dbReference>
<dbReference type="SUPFAM" id="SSF161111">
    <property type="entry name" value="Cation efflux protein transmembrane domain-like"/>
    <property type="match status" value="1"/>
</dbReference>
<dbReference type="GO" id="GO:0015093">
    <property type="term" value="F:ferrous iron transmembrane transporter activity"/>
    <property type="evidence" value="ECO:0007669"/>
    <property type="project" value="TreeGrafter"/>
</dbReference>
<feature type="transmembrane region" description="Helical" evidence="7">
    <location>
        <begin position="119"/>
        <end position="140"/>
    </location>
</feature>
<evidence type="ECO:0000256" key="1">
    <source>
        <dbReference type="ARBA" id="ARBA00004141"/>
    </source>
</evidence>
<feature type="transmembrane region" description="Helical" evidence="7">
    <location>
        <begin position="85"/>
        <end position="107"/>
    </location>
</feature>
<keyword evidence="6 7" id="KW-0472">Membrane</keyword>
<dbReference type="PANTHER" id="PTHR43840">
    <property type="entry name" value="MITOCHONDRIAL METAL TRANSPORTER 1-RELATED"/>
    <property type="match status" value="1"/>
</dbReference>
<dbReference type="InterPro" id="IPR002524">
    <property type="entry name" value="Cation_efflux"/>
</dbReference>
<dbReference type="AlphaFoldDB" id="A0A7C8FZR8"/>
<evidence type="ECO:0000256" key="7">
    <source>
        <dbReference type="SAM" id="Phobius"/>
    </source>
</evidence>
<dbReference type="FunFam" id="1.20.1510.10:FF:000006">
    <property type="entry name" value="Divalent cation efflux transporter"/>
    <property type="match status" value="1"/>
</dbReference>
<evidence type="ECO:0000259" key="8">
    <source>
        <dbReference type="Pfam" id="PF01545"/>
    </source>
</evidence>
<dbReference type="Pfam" id="PF16916">
    <property type="entry name" value="ZT_dimer"/>
    <property type="match status" value="1"/>
</dbReference>
<keyword evidence="4 7" id="KW-0812">Transmembrane</keyword>
<comment type="caution">
    <text evidence="10">The sequence shown here is derived from an EMBL/GenBank/DDBJ whole genome shotgun (WGS) entry which is preliminary data.</text>
</comment>
<dbReference type="InterPro" id="IPR036837">
    <property type="entry name" value="Cation_efflux_CTD_sf"/>
</dbReference>
<proteinExistence type="inferred from homology"/>
<feature type="transmembrane region" description="Helical" evidence="7">
    <location>
        <begin position="55"/>
        <end position="73"/>
    </location>
</feature>
<feature type="domain" description="Cation efflux protein cytoplasmic" evidence="9">
    <location>
        <begin position="220"/>
        <end position="291"/>
    </location>
</feature>